<evidence type="ECO:0000256" key="1">
    <source>
        <dbReference type="ARBA" id="ARBA00022884"/>
    </source>
</evidence>
<evidence type="ECO:0000313" key="6">
    <source>
        <dbReference type="Proteomes" id="UP001497392"/>
    </source>
</evidence>
<dbReference type="SUPFAM" id="SSF54928">
    <property type="entry name" value="RNA-binding domain, RBD"/>
    <property type="match status" value="1"/>
</dbReference>
<keyword evidence="1 2" id="KW-0694">RNA-binding</keyword>
<evidence type="ECO:0000313" key="5">
    <source>
        <dbReference type="EMBL" id="CAL5221687.1"/>
    </source>
</evidence>
<keyword evidence="6" id="KW-1185">Reference proteome</keyword>
<dbReference type="EMBL" id="CAXHTA020000005">
    <property type="protein sequence ID" value="CAL5221687.1"/>
    <property type="molecule type" value="Genomic_DNA"/>
</dbReference>
<evidence type="ECO:0000256" key="2">
    <source>
        <dbReference type="PROSITE-ProRule" id="PRU00176"/>
    </source>
</evidence>
<feature type="region of interest" description="Disordered" evidence="3">
    <location>
        <begin position="271"/>
        <end position="366"/>
    </location>
</feature>
<dbReference type="PROSITE" id="PS50102">
    <property type="entry name" value="RRM"/>
    <property type="match status" value="2"/>
</dbReference>
<dbReference type="InterPro" id="IPR000504">
    <property type="entry name" value="RRM_dom"/>
</dbReference>
<dbReference type="SMART" id="SM00360">
    <property type="entry name" value="RRM"/>
    <property type="match status" value="2"/>
</dbReference>
<protein>
    <submittedName>
        <fullName evidence="5">G3921 protein</fullName>
    </submittedName>
</protein>
<feature type="domain" description="RRM" evidence="4">
    <location>
        <begin position="59"/>
        <end position="134"/>
    </location>
</feature>
<dbReference type="Gene3D" id="3.30.70.330">
    <property type="match status" value="2"/>
</dbReference>
<feature type="compositionally biased region" description="Low complexity" evidence="3">
    <location>
        <begin position="314"/>
        <end position="343"/>
    </location>
</feature>
<reference evidence="5 6" key="1">
    <citation type="submission" date="2024-06" db="EMBL/GenBank/DDBJ databases">
        <authorList>
            <person name="Kraege A."/>
            <person name="Thomma B."/>
        </authorList>
    </citation>
    <scope>NUCLEOTIDE SEQUENCE [LARGE SCALE GENOMIC DNA]</scope>
</reference>
<comment type="caution">
    <text evidence="5">The sequence shown here is derived from an EMBL/GenBank/DDBJ whole genome shotgun (WGS) entry which is preliminary data.</text>
</comment>
<dbReference type="InterPro" id="IPR035979">
    <property type="entry name" value="RBD_domain_sf"/>
</dbReference>
<proteinExistence type="predicted"/>
<organism evidence="5 6">
    <name type="scientific">Coccomyxa viridis</name>
    <dbReference type="NCBI Taxonomy" id="1274662"/>
    <lineage>
        <taxon>Eukaryota</taxon>
        <taxon>Viridiplantae</taxon>
        <taxon>Chlorophyta</taxon>
        <taxon>core chlorophytes</taxon>
        <taxon>Trebouxiophyceae</taxon>
        <taxon>Trebouxiophyceae incertae sedis</taxon>
        <taxon>Coccomyxaceae</taxon>
        <taxon>Coccomyxa</taxon>
    </lineage>
</organism>
<dbReference type="CDD" id="cd12245">
    <property type="entry name" value="RRM_scw1_like"/>
    <property type="match status" value="1"/>
</dbReference>
<sequence>MAAYAYDPNAQPQYAAPAPAPAAAYAPPTAYAPPPAAAYAPAPPYGYAPAPMYNPDEVRTVFVTGFPADVKERELNNLLRFIHGYEASQMHWKNGMAQGFALFSHGAAAGQAIQTINGLVFDDGVVLRCEMARKNMYIRDDPATAAKRGRVGGEYNPYATAPTASPVPAYYAPAPVPVQPRSYVAVSNTKDNPPCNTLFIGNLSEHTSEDELRGIFQDQPGFRQLKLVRGARSITCFVEFGDVTTAMAVHNSQQGAVLSTSDRGGIRIQYSKNPFGKKRDASGNWISTNENGSFGGGTPQDPPAPGVEMTGYEAAAVPQQQAPAAYDPSAAGAAIPTEAAPGGYDPQSAGLMAGGPGLQPEQPPAF</sequence>
<dbReference type="InterPro" id="IPR012677">
    <property type="entry name" value="Nucleotide-bd_a/b_plait_sf"/>
</dbReference>
<feature type="domain" description="RRM" evidence="4">
    <location>
        <begin position="196"/>
        <end position="273"/>
    </location>
</feature>
<name>A0ABP1FVX7_9CHLO</name>
<evidence type="ECO:0000259" key="4">
    <source>
        <dbReference type="PROSITE" id="PS50102"/>
    </source>
</evidence>
<dbReference type="Pfam" id="PF00076">
    <property type="entry name" value="RRM_1"/>
    <property type="match status" value="1"/>
</dbReference>
<evidence type="ECO:0000256" key="3">
    <source>
        <dbReference type="SAM" id="MobiDB-lite"/>
    </source>
</evidence>
<accession>A0ABP1FVX7</accession>
<gene>
    <name evidence="5" type="primary">g3921</name>
    <name evidence="5" type="ORF">VP750_LOCUS3346</name>
</gene>
<dbReference type="Proteomes" id="UP001497392">
    <property type="component" value="Unassembled WGS sequence"/>
</dbReference>
<dbReference type="PANTHER" id="PTHR10501">
    <property type="entry name" value="U1 SMALL NUCLEAR RIBONUCLEOPROTEIN A/U2 SMALL NUCLEAR RIBONUCLEOPROTEIN B"/>
    <property type="match status" value="1"/>
</dbReference>